<comment type="similarity">
    <text evidence="1">Belongs to the anaerobic coproporphyrinogen-III oxidase family. HemW subfamily.</text>
</comment>
<proteinExistence type="inferred from homology"/>
<dbReference type="SFLD" id="SFLDS00029">
    <property type="entry name" value="Radical_SAM"/>
    <property type="match status" value="1"/>
</dbReference>
<name>A0A517SZV9_9BACT</name>
<feature type="domain" description="Radical SAM core" evidence="3">
    <location>
        <begin position="1"/>
        <end position="235"/>
    </location>
</feature>
<dbReference type="GO" id="GO:0006779">
    <property type="term" value="P:porphyrin-containing compound biosynthetic process"/>
    <property type="evidence" value="ECO:0007669"/>
    <property type="project" value="InterPro"/>
</dbReference>
<dbReference type="Pfam" id="PF04055">
    <property type="entry name" value="Radical_SAM"/>
    <property type="match status" value="1"/>
</dbReference>
<dbReference type="EMBL" id="CP036272">
    <property type="protein sequence ID" value="QDT61684.1"/>
    <property type="molecule type" value="Genomic_DNA"/>
</dbReference>
<keyword evidence="2" id="KW-0408">Iron</keyword>
<comment type="function">
    <text evidence="2">Probably acts as a heme chaperone, transferring heme to an unknown acceptor. Binds one molecule of heme per monomer, possibly covalently. Binds 1 [4Fe-4S] cluster. The cluster is coordinated with 3 cysteines and an exchangeable S-adenosyl-L-methionine.</text>
</comment>
<dbReference type="SUPFAM" id="SSF102114">
    <property type="entry name" value="Radical SAM enzymes"/>
    <property type="match status" value="1"/>
</dbReference>
<evidence type="ECO:0000256" key="2">
    <source>
        <dbReference type="RuleBase" id="RU364116"/>
    </source>
</evidence>
<accession>A0A517SZV9</accession>
<keyword evidence="2" id="KW-0143">Chaperone</keyword>
<dbReference type="AlphaFoldDB" id="A0A517SZV9"/>
<dbReference type="InterPro" id="IPR058240">
    <property type="entry name" value="rSAM_sf"/>
</dbReference>
<reference evidence="4 5" key="1">
    <citation type="submission" date="2019-02" db="EMBL/GenBank/DDBJ databases">
        <title>Deep-cultivation of Planctomycetes and their phenomic and genomic characterization uncovers novel biology.</title>
        <authorList>
            <person name="Wiegand S."/>
            <person name="Jogler M."/>
            <person name="Boedeker C."/>
            <person name="Pinto D."/>
            <person name="Vollmers J."/>
            <person name="Rivas-Marin E."/>
            <person name="Kohn T."/>
            <person name="Peeters S.H."/>
            <person name="Heuer A."/>
            <person name="Rast P."/>
            <person name="Oberbeckmann S."/>
            <person name="Bunk B."/>
            <person name="Jeske O."/>
            <person name="Meyerdierks A."/>
            <person name="Storesund J.E."/>
            <person name="Kallscheuer N."/>
            <person name="Luecker S."/>
            <person name="Lage O.M."/>
            <person name="Pohl T."/>
            <person name="Merkel B.J."/>
            <person name="Hornburger P."/>
            <person name="Mueller R.-W."/>
            <person name="Bruemmer F."/>
            <person name="Labrenz M."/>
            <person name="Spormann A.M."/>
            <person name="Op den Camp H."/>
            <person name="Overmann J."/>
            <person name="Amann R."/>
            <person name="Jetten M.S.M."/>
            <person name="Mascher T."/>
            <person name="Medema M.H."/>
            <person name="Devos D.P."/>
            <person name="Kaster A.-K."/>
            <person name="Ovreas L."/>
            <person name="Rohde M."/>
            <person name="Galperin M.Y."/>
            <person name="Jogler C."/>
        </authorList>
    </citation>
    <scope>NUCLEOTIDE SEQUENCE [LARGE SCALE GENOMIC DNA]</scope>
    <source>
        <strain evidence="4 5">SV_7m_r</strain>
    </source>
</reference>
<dbReference type="InterPro" id="IPR007197">
    <property type="entry name" value="rSAM"/>
</dbReference>
<evidence type="ECO:0000256" key="1">
    <source>
        <dbReference type="ARBA" id="ARBA00006100"/>
    </source>
</evidence>
<keyword evidence="2" id="KW-0949">S-adenosyl-L-methionine</keyword>
<dbReference type="NCBIfam" id="TIGR00539">
    <property type="entry name" value="hemN_rel"/>
    <property type="match status" value="1"/>
</dbReference>
<dbReference type="InterPro" id="IPR004559">
    <property type="entry name" value="HemW-like"/>
</dbReference>
<dbReference type="InterPro" id="IPR023404">
    <property type="entry name" value="rSAM_horseshoe"/>
</dbReference>
<keyword evidence="2" id="KW-0479">Metal-binding</keyword>
<evidence type="ECO:0000313" key="5">
    <source>
        <dbReference type="Proteomes" id="UP000315003"/>
    </source>
</evidence>
<dbReference type="InterPro" id="IPR034505">
    <property type="entry name" value="Coproporphyrinogen-III_oxidase"/>
</dbReference>
<dbReference type="SFLD" id="SFLDF00562">
    <property type="entry name" value="HemN-like__clustered_with_heat"/>
    <property type="match status" value="1"/>
</dbReference>
<keyword evidence="2" id="KW-0963">Cytoplasm</keyword>
<dbReference type="PANTHER" id="PTHR13932">
    <property type="entry name" value="COPROPORPHYRINIGEN III OXIDASE"/>
    <property type="match status" value="1"/>
</dbReference>
<dbReference type="InterPro" id="IPR006638">
    <property type="entry name" value="Elp3/MiaA/NifB-like_rSAM"/>
</dbReference>
<dbReference type="GO" id="GO:0004109">
    <property type="term" value="F:coproporphyrinogen oxidase activity"/>
    <property type="evidence" value="ECO:0007669"/>
    <property type="project" value="InterPro"/>
</dbReference>
<dbReference type="GO" id="GO:0005737">
    <property type="term" value="C:cytoplasm"/>
    <property type="evidence" value="ECO:0007669"/>
    <property type="project" value="UniProtKB-SubCell"/>
</dbReference>
<dbReference type="SFLD" id="SFLDG01082">
    <property type="entry name" value="B12-binding_domain_containing"/>
    <property type="match status" value="1"/>
</dbReference>
<comment type="subcellular location">
    <subcellularLocation>
        <location evidence="2">Cytoplasm</location>
    </subcellularLocation>
</comment>
<dbReference type="GO" id="GO:0046872">
    <property type="term" value="F:metal ion binding"/>
    <property type="evidence" value="ECO:0007669"/>
    <property type="project" value="UniProtKB-UniRule"/>
</dbReference>
<evidence type="ECO:0000259" key="3">
    <source>
        <dbReference type="PROSITE" id="PS51918"/>
    </source>
</evidence>
<dbReference type="SFLD" id="SFLDG01065">
    <property type="entry name" value="anaerobic_coproporphyrinogen-I"/>
    <property type="match status" value="1"/>
</dbReference>
<keyword evidence="4" id="KW-0560">Oxidoreductase</keyword>
<dbReference type="InterPro" id="IPR010723">
    <property type="entry name" value="HemN_C"/>
</dbReference>
<dbReference type="SMART" id="SM00729">
    <property type="entry name" value="Elp3"/>
    <property type="match status" value="1"/>
</dbReference>
<protein>
    <recommendedName>
        <fullName evidence="2">Heme chaperone HemW</fullName>
    </recommendedName>
</protein>
<dbReference type="Pfam" id="PF06969">
    <property type="entry name" value="HemN_C"/>
    <property type="match status" value="1"/>
</dbReference>
<keyword evidence="5" id="KW-1185">Reference proteome</keyword>
<organism evidence="4 5">
    <name type="scientific">Stieleria bergensis</name>
    <dbReference type="NCBI Taxonomy" id="2528025"/>
    <lineage>
        <taxon>Bacteria</taxon>
        <taxon>Pseudomonadati</taxon>
        <taxon>Planctomycetota</taxon>
        <taxon>Planctomycetia</taxon>
        <taxon>Pirellulales</taxon>
        <taxon>Pirellulaceae</taxon>
        <taxon>Stieleria</taxon>
    </lineage>
</organism>
<dbReference type="PROSITE" id="PS51918">
    <property type="entry name" value="RADICAL_SAM"/>
    <property type="match status" value="1"/>
</dbReference>
<gene>
    <name evidence="4" type="ORF">SV7mr_42230</name>
</gene>
<dbReference type="GO" id="GO:0051539">
    <property type="term" value="F:4 iron, 4 sulfur cluster binding"/>
    <property type="evidence" value="ECO:0007669"/>
    <property type="project" value="UniProtKB-UniRule"/>
</dbReference>
<sequence>MPSTPRSAYLHVPFCRHRCGYCNFSVVADRDDLIDRFLNAIEIEITQVLAQTPCQQLDTLFIGGGTPTHLNPDQLERLLKTLRQHLPLAENAEWSVEANPEDITSDKLHQLRDAGINRISLGVQSFDDQKLAVLQRSHSGPLAQQVIEATANVIPNVSIDLIFAAPNEDLQRWQSDLQTAVRLPIKHLSTYALTFEKGTQFWNQRQRGTLLPVDESAEIEMYDQSRQMLGEAGFDHYEISNFAQPDHQCRHNMAYWLGNPWYAFGPGAAAFIDHHRNVNHRSTFTYLKRIEQGRSPIDESESITAQQAAREAAAFGARLLQGIDLADIERATGWPIIQELQPTLDQLLEQALIQISNTSICLTERGIHFADTVASELLGETH</sequence>
<dbReference type="PANTHER" id="PTHR13932:SF5">
    <property type="entry name" value="RADICAL S-ADENOSYL METHIONINE DOMAIN-CONTAINING PROTEIN 1, MITOCHONDRIAL"/>
    <property type="match status" value="1"/>
</dbReference>
<keyword evidence="2" id="KW-0411">Iron-sulfur</keyword>
<dbReference type="CDD" id="cd01335">
    <property type="entry name" value="Radical_SAM"/>
    <property type="match status" value="1"/>
</dbReference>
<keyword evidence="2" id="KW-0349">Heme</keyword>
<dbReference type="Gene3D" id="3.80.30.20">
    <property type="entry name" value="tm_1862 like domain"/>
    <property type="match status" value="1"/>
</dbReference>
<dbReference type="RefSeq" id="WP_419187639.1">
    <property type="nucleotide sequence ID" value="NZ_CP036272.1"/>
</dbReference>
<dbReference type="Proteomes" id="UP000315003">
    <property type="component" value="Chromosome"/>
</dbReference>
<dbReference type="SFLD" id="SFLDF00288">
    <property type="entry name" value="HemN-like__clustered_with_nucl"/>
    <property type="match status" value="1"/>
</dbReference>
<keyword evidence="2" id="KW-0004">4Fe-4S</keyword>
<evidence type="ECO:0000313" key="4">
    <source>
        <dbReference type="EMBL" id="QDT61684.1"/>
    </source>
</evidence>